<dbReference type="InterPro" id="IPR036034">
    <property type="entry name" value="PDZ_sf"/>
</dbReference>
<dbReference type="Gene3D" id="2.30.42.10">
    <property type="match status" value="1"/>
</dbReference>
<evidence type="ECO:0000313" key="2">
    <source>
        <dbReference type="EMBL" id="RHY14428.1"/>
    </source>
</evidence>
<protein>
    <recommendedName>
        <fullName evidence="1">PDZ domain-containing protein</fullName>
    </recommendedName>
</protein>
<evidence type="ECO:0000259" key="1">
    <source>
        <dbReference type="PROSITE" id="PS50106"/>
    </source>
</evidence>
<dbReference type="PROSITE" id="PS50106">
    <property type="entry name" value="PDZ"/>
    <property type="match status" value="1"/>
</dbReference>
<reference evidence="2 3" key="1">
    <citation type="submission" date="2018-08" db="EMBL/GenBank/DDBJ databases">
        <title>Aphanomyces genome sequencing and annotation.</title>
        <authorList>
            <person name="Minardi D."/>
            <person name="Oidtmann B."/>
            <person name="Van Der Giezen M."/>
            <person name="Studholme D.J."/>
        </authorList>
    </citation>
    <scope>NUCLEOTIDE SEQUENCE [LARGE SCALE GENOMIC DNA]</scope>
    <source>
        <strain evidence="2 3">Yx</strain>
    </source>
</reference>
<feature type="domain" description="PDZ" evidence="1">
    <location>
        <begin position="289"/>
        <end position="363"/>
    </location>
</feature>
<evidence type="ECO:0000313" key="3">
    <source>
        <dbReference type="Proteomes" id="UP000266239"/>
    </source>
</evidence>
<comment type="caution">
    <text evidence="2">The sequence shown here is derived from an EMBL/GenBank/DDBJ whole genome shotgun (WGS) entry which is preliminary data.</text>
</comment>
<accession>A0A397B2P7</accession>
<sequence>MEPIAPEYTVRWHAGHLGVWLQEDPASGAAVISKLVRPLPPHFTQLDTSEGSVGDVLVAVGTTGPITYDDAVELLQHPTLPLDLVFRNRRNDLPLYAAPSSVRRYSFEWTADMKPLGMSFAKDPISLVTVISNLNKDVLPPAVKSCRPRVGDVVLSIGPATVTDMKFHDVLALLGRVEKPIMLAFDQVQTTSSSVGDEKYDIEYRGEGLGIVFERKEDRPVIQSTSGTHPNAATGDELIAIDGVDTKSLGFQDAMAKLQHVQGLMRLSFRKVRPHEVIDGMYDVHYLGGRLGLVLAEGQTKSSHPVIDEITDASTAAGLELASKRDALLSVDGVDTASLGFAKTVAMIKQVDNAVVLRFKKGPSSGQRTEATTSGFLRTMVEALFI</sequence>
<dbReference type="AlphaFoldDB" id="A0A397B2P7"/>
<name>A0A397B2P7_APHAT</name>
<dbReference type="InterPro" id="IPR001478">
    <property type="entry name" value="PDZ"/>
</dbReference>
<dbReference type="Proteomes" id="UP000266239">
    <property type="component" value="Unassembled WGS sequence"/>
</dbReference>
<proteinExistence type="predicted"/>
<dbReference type="EMBL" id="QUTA01005718">
    <property type="protein sequence ID" value="RHY14428.1"/>
    <property type="molecule type" value="Genomic_DNA"/>
</dbReference>
<gene>
    <name evidence="2" type="ORF">DYB25_003273</name>
</gene>
<dbReference type="SUPFAM" id="SSF50156">
    <property type="entry name" value="PDZ domain-like"/>
    <property type="match status" value="1"/>
</dbReference>
<organism evidence="2 3">
    <name type="scientific">Aphanomyces astaci</name>
    <name type="common">Crayfish plague agent</name>
    <dbReference type="NCBI Taxonomy" id="112090"/>
    <lineage>
        <taxon>Eukaryota</taxon>
        <taxon>Sar</taxon>
        <taxon>Stramenopiles</taxon>
        <taxon>Oomycota</taxon>
        <taxon>Saprolegniomycetes</taxon>
        <taxon>Saprolegniales</taxon>
        <taxon>Verrucalvaceae</taxon>
        <taxon>Aphanomyces</taxon>
    </lineage>
</organism>
<dbReference type="VEuPathDB" id="FungiDB:H257_08024"/>